<accession>A0A7R9CAX1</accession>
<evidence type="ECO:0000313" key="3">
    <source>
        <dbReference type="EMBL" id="CAD7392660.1"/>
    </source>
</evidence>
<keyword evidence="2" id="KW-0812">Transmembrane</keyword>
<keyword evidence="2" id="KW-0472">Membrane</keyword>
<dbReference type="PROSITE" id="PS51155">
    <property type="entry name" value="CHIT_BIND_RR_2"/>
    <property type="match status" value="1"/>
</dbReference>
<gene>
    <name evidence="3" type="ORF">TCEB3V08_LOCUS672</name>
</gene>
<dbReference type="AlphaFoldDB" id="A0A7R9CAX1"/>
<organism evidence="3">
    <name type="scientific">Timema cristinae</name>
    <name type="common">Walking stick</name>
    <dbReference type="NCBI Taxonomy" id="61476"/>
    <lineage>
        <taxon>Eukaryota</taxon>
        <taxon>Metazoa</taxon>
        <taxon>Ecdysozoa</taxon>
        <taxon>Arthropoda</taxon>
        <taxon>Hexapoda</taxon>
        <taxon>Insecta</taxon>
        <taxon>Pterygota</taxon>
        <taxon>Neoptera</taxon>
        <taxon>Polyneoptera</taxon>
        <taxon>Phasmatodea</taxon>
        <taxon>Timematodea</taxon>
        <taxon>Timematoidea</taxon>
        <taxon>Timematidae</taxon>
        <taxon>Timema</taxon>
    </lineage>
</organism>
<sequence>MVKGIGGGEGYLYDVRVLIALGLVPLLCRKIIISLFLKRQPLSESELPHAINSFLRMLEVKVFVCLALVAIALCAPQNPKDVTVLQYVNDVRPDGYDLLFETSDGTLRQETGVLKNPGTDNEIWEVVGKYKWVSPDGEEHIMDFVANEEGVGGPGLGIRGALVGK</sequence>
<reference evidence="3" key="1">
    <citation type="submission" date="2020-11" db="EMBL/GenBank/DDBJ databases">
        <authorList>
            <person name="Tran Van P."/>
        </authorList>
    </citation>
    <scope>NUCLEOTIDE SEQUENCE</scope>
</reference>
<name>A0A7R9CAX1_TIMCR</name>
<evidence type="ECO:0000256" key="1">
    <source>
        <dbReference type="PROSITE-ProRule" id="PRU00497"/>
    </source>
</evidence>
<keyword evidence="2" id="KW-1133">Transmembrane helix</keyword>
<keyword evidence="1" id="KW-0193">Cuticle</keyword>
<evidence type="ECO:0000256" key="2">
    <source>
        <dbReference type="SAM" id="Phobius"/>
    </source>
</evidence>
<dbReference type="Pfam" id="PF00379">
    <property type="entry name" value="Chitin_bind_4"/>
    <property type="match status" value="1"/>
</dbReference>
<dbReference type="InterPro" id="IPR000618">
    <property type="entry name" value="Insect_cuticle"/>
</dbReference>
<proteinExistence type="predicted"/>
<dbReference type="GO" id="GO:0042302">
    <property type="term" value="F:structural constituent of cuticle"/>
    <property type="evidence" value="ECO:0007669"/>
    <property type="project" value="UniProtKB-UniRule"/>
</dbReference>
<feature type="transmembrane region" description="Helical" evidence="2">
    <location>
        <begin position="17"/>
        <end position="37"/>
    </location>
</feature>
<protein>
    <submittedName>
        <fullName evidence="3">Uncharacterized protein</fullName>
    </submittedName>
</protein>
<dbReference type="EMBL" id="OC316569">
    <property type="protein sequence ID" value="CAD7392660.1"/>
    <property type="molecule type" value="Genomic_DNA"/>
</dbReference>